<feature type="compositionally biased region" description="Gly residues" evidence="1">
    <location>
        <begin position="112"/>
        <end position="121"/>
    </location>
</feature>
<proteinExistence type="predicted"/>
<evidence type="ECO:0000256" key="1">
    <source>
        <dbReference type="SAM" id="MobiDB-lite"/>
    </source>
</evidence>
<dbReference type="Proteomes" id="UP000012488">
    <property type="component" value="Chromosome"/>
</dbReference>
<dbReference type="AlphaFoldDB" id="A0A6B9FHG5"/>
<sequence>MIDAVPPGIAPDAAAVRPALLDRRCREAGADPGSRAEHIARVAAGLRSLTGGLRRKLEALDPSVPLSGAVARRPRWRSRWPTRGEHRFRGGFSGLRFRLRFGPRGQVRFRGSQGGDPGGAGRHSVPFAPGAA</sequence>
<evidence type="ECO:0000313" key="3">
    <source>
        <dbReference type="Proteomes" id="UP000012488"/>
    </source>
</evidence>
<protein>
    <submittedName>
        <fullName evidence="2">Uncharacterized protein</fullName>
    </submittedName>
</protein>
<reference evidence="2 3" key="1">
    <citation type="journal article" date="2012" name="Genet. Mol. Biol.">
        <title>Analysis of 16S rRNA and mxaF genes revealing insights into Methylobacterium niche-specific plant association.</title>
        <authorList>
            <person name="Dourado M.N."/>
            <person name="Andreote F.D."/>
            <person name="Dini-Andreote F."/>
            <person name="Conti R."/>
            <person name="Araujo J.M."/>
            <person name="Araujo W.L."/>
        </authorList>
    </citation>
    <scope>NUCLEOTIDE SEQUENCE [LARGE SCALE GENOMIC DNA]</scope>
    <source>
        <strain evidence="2 3">SR1.6/6</strain>
    </source>
</reference>
<organism evidence="2 3">
    <name type="scientific">Methylobacterium mesophilicum SR1.6/6</name>
    <dbReference type="NCBI Taxonomy" id="908290"/>
    <lineage>
        <taxon>Bacteria</taxon>
        <taxon>Pseudomonadati</taxon>
        <taxon>Pseudomonadota</taxon>
        <taxon>Alphaproteobacteria</taxon>
        <taxon>Hyphomicrobiales</taxon>
        <taxon>Methylobacteriaceae</taxon>
        <taxon>Methylobacterium</taxon>
    </lineage>
</organism>
<name>A0A6B9FHG5_9HYPH</name>
<dbReference type="EMBL" id="CP043538">
    <property type="protein sequence ID" value="QGY02040.1"/>
    <property type="molecule type" value="Genomic_DNA"/>
</dbReference>
<dbReference type="KEGG" id="mmes:MMSR116_09215"/>
<reference evidence="2 3" key="2">
    <citation type="journal article" date="2013" name="Genome Announc.">
        <title>Draft Genome Sequence of Methylobacterium mesophilicum Strain SR1.6/6, Isolated from Citrus sinensis.</title>
        <authorList>
            <person name="Marinho Almeida D."/>
            <person name="Dini-Andreote F."/>
            <person name="Camargo Neves A.A."/>
            <person name="Juca Ramos R.T."/>
            <person name="Andreote F.D."/>
            <person name="Carneiro A.R."/>
            <person name="Oliveira de Souza Lima A."/>
            <person name="Caracciolo Gomes de Sa P.H."/>
            <person name="Ribeiro Barbosa M.S."/>
            <person name="Araujo W.L."/>
            <person name="Silva A."/>
        </authorList>
    </citation>
    <scope>NUCLEOTIDE SEQUENCE [LARGE SCALE GENOMIC DNA]</scope>
    <source>
        <strain evidence="2 3">SR1.6/6</strain>
    </source>
</reference>
<gene>
    <name evidence="2" type="ORF">MMSR116_09215</name>
</gene>
<accession>A0A6B9FHG5</accession>
<evidence type="ECO:0000313" key="2">
    <source>
        <dbReference type="EMBL" id="QGY02040.1"/>
    </source>
</evidence>
<feature type="region of interest" description="Disordered" evidence="1">
    <location>
        <begin position="107"/>
        <end position="132"/>
    </location>
</feature>
<dbReference type="RefSeq" id="WP_039893696.1">
    <property type="nucleotide sequence ID" value="NZ_CP043538.1"/>
</dbReference>